<dbReference type="RefSeq" id="WP_013048502.1">
    <property type="nucleotide sequence ID" value="NC_014011.1"/>
</dbReference>
<evidence type="ECO:0000313" key="2">
    <source>
        <dbReference type="Proteomes" id="UP000002366"/>
    </source>
</evidence>
<dbReference type="HOGENOM" id="CLU_179965_1_0_0"/>
<dbReference type="AlphaFoldDB" id="D5EFA7"/>
<dbReference type="Proteomes" id="UP000002366">
    <property type="component" value="Chromosome"/>
</dbReference>
<dbReference type="KEGG" id="aco:Amico_1115"/>
<proteinExistence type="predicted"/>
<dbReference type="OrthoDB" id="2739959at2"/>
<keyword evidence="2" id="KW-1185">Reference proteome</keyword>
<dbReference type="STRING" id="572547.Amico_1115"/>
<accession>D5EFA7</accession>
<organism evidence="1 2">
    <name type="scientific">Aminobacterium colombiense (strain DSM 12261 / ALA-1)</name>
    <dbReference type="NCBI Taxonomy" id="572547"/>
    <lineage>
        <taxon>Bacteria</taxon>
        <taxon>Thermotogati</taxon>
        <taxon>Synergistota</taxon>
        <taxon>Synergistia</taxon>
        <taxon>Synergistales</taxon>
        <taxon>Aminobacteriaceae</taxon>
        <taxon>Aminobacterium</taxon>
    </lineage>
</organism>
<evidence type="ECO:0000313" key="1">
    <source>
        <dbReference type="EMBL" id="ADE57239.1"/>
    </source>
</evidence>
<name>D5EFA7_AMICL</name>
<dbReference type="eggNOG" id="ENOG5030NHP">
    <property type="taxonomic scope" value="Bacteria"/>
</dbReference>
<protein>
    <submittedName>
        <fullName evidence="1">Uncharacterized protein</fullName>
    </submittedName>
</protein>
<gene>
    <name evidence="1" type="ordered locus">Amico_1115</name>
</gene>
<sequence>MSKKRDKKTLPEIDSVVYCGPNLPGGSLAQFTVFQGGIPPHVKKMVEKTPAIGALIVPIKDLSNTRKKINEQGTKENLLYRQAKAHMRGDEDVV</sequence>
<reference evidence="1 2" key="1">
    <citation type="journal article" date="2010" name="Stand. Genomic Sci.">
        <title>Complete genome sequence of Aminobacterium colombiense type strain (ALA-1).</title>
        <authorList>
            <person name="Chertkov O."/>
            <person name="Sikorski J."/>
            <person name="Brambilla E."/>
            <person name="Lapidus A."/>
            <person name="Copeland A."/>
            <person name="Glavina Del Rio T."/>
            <person name="Nolan M."/>
            <person name="Lucas S."/>
            <person name="Tice H."/>
            <person name="Cheng J.F."/>
            <person name="Han C."/>
            <person name="Detter J.C."/>
            <person name="Bruce D."/>
            <person name="Tapia R."/>
            <person name="Goodwin L."/>
            <person name="Pitluck S."/>
            <person name="Liolios K."/>
            <person name="Ivanova N."/>
            <person name="Mavromatis K."/>
            <person name="Ovchinnikova G."/>
            <person name="Pati A."/>
            <person name="Chen A."/>
            <person name="Palaniappan K."/>
            <person name="Land M."/>
            <person name="Hauser L."/>
            <person name="Chang Y.J."/>
            <person name="Jeffries C.D."/>
            <person name="Spring S."/>
            <person name="Rohde M."/>
            <person name="Goker M."/>
            <person name="Bristow J."/>
            <person name="Eisen J.A."/>
            <person name="Markowitz V."/>
            <person name="Hugenholtz P."/>
            <person name="Kyrpides N.C."/>
            <person name="Klenk H.P."/>
        </authorList>
    </citation>
    <scope>NUCLEOTIDE SEQUENCE [LARGE SCALE GENOMIC DNA]</scope>
    <source>
        <strain evidence="2">DSM 12261 / ALA-1</strain>
    </source>
</reference>
<dbReference type="EMBL" id="CP001997">
    <property type="protein sequence ID" value="ADE57239.1"/>
    <property type="molecule type" value="Genomic_DNA"/>
</dbReference>